<feature type="signal peptide" evidence="1">
    <location>
        <begin position="1"/>
        <end position="18"/>
    </location>
</feature>
<reference evidence="2 3" key="1">
    <citation type="journal article" date="2010" name="BMC Genomics">
        <title>Comparative genomics and proteomics of Helicobacter mustelae, an ulcerogenic and carcinogenic gastric pathogen.</title>
        <authorList>
            <person name="O'Toole P.W."/>
            <person name="Snelling W.J."/>
            <person name="Canchaya C."/>
            <person name="Forde B.M."/>
            <person name="Hardie K.R."/>
            <person name="Josenhans C."/>
            <person name="Graham R.L.J."/>
            <person name="McMullan G."/>
            <person name="Parkhill J."/>
            <person name="Belda E."/>
            <person name="Bentley S.D."/>
        </authorList>
    </citation>
    <scope>NUCLEOTIDE SEQUENCE [LARGE SCALE GENOMIC DNA]</scope>
    <source>
        <strain evidence="3">ATCC 43772 / LMG 18044 / NCTC 12198 / 12198</strain>
    </source>
</reference>
<dbReference type="InterPro" id="IPR002718">
    <property type="entry name" value="OMP_Helicobacter"/>
</dbReference>
<dbReference type="RefSeq" id="WP_013022480.1">
    <property type="nucleotide sequence ID" value="NC_013949.1"/>
</dbReference>
<feature type="chain" id="PRO_5003051162" evidence="1">
    <location>
        <begin position="19"/>
        <end position="232"/>
    </location>
</feature>
<sequence>MKKIALAGLLFAAANANTNSSGFFLGLSGGILIGTKTYGGAMEKNQMVLPSTTSVGWNVGVDAGYKQAFSDLNGLKYYISYNYGASYGKGAGGDNNVIQVNANIQETLLVANIDYYHHLSKSLSAYVGVGLGYQAVNPIWKVADNNLFSASNFAIGGSGQGGLALPINVGVNYDFNQKHSLSLGAKLPVLSLDYRLKNVPTGYDVKTNATTSGDGSVKFRGYIVQISYHYKF</sequence>
<keyword evidence="1" id="KW-0732">Signal</keyword>
<protein>
    <submittedName>
        <fullName evidence="2">Putative outer membrane protein</fullName>
    </submittedName>
</protein>
<evidence type="ECO:0000313" key="2">
    <source>
        <dbReference type="EMBL" id="CBG39385.1"/>
    </source>
</evidence>
<evidence type="ECO:0000256" key="1">
    <source>
        <dbReference type="SAM" id="SignalP"/>
    </source>
</evidence>
<name>D3UFW4_HELM1</name>
<keyword evidence="3" id="KW-1185">Reference proteome</keyword>
<accession>D3UFW4</accession>
<dbReference type="AlphaFoldDB" id="D3UFW4"/>
<organism evidence="2 3">
    <name type="scientific">Helicobacter mustelae (strain ATCC 43772 / CCUG 25715 / CIP 103759 / LMG 18044 / NCTC 12198 / R85-136P)</name>
    <name type="common">Campylobacter mustelae</name>
    <dbReference type="NCBI Taxonomy" id="679897"/>
    <lineage>
        <taxon>Bacteria</taxon>
        <taxon>Pseudomonadati</taxon>
        <taxon>Campylobacterota</taxon>
        <taxon>Epsilonproteobacteria</taxon>
        <taxon>Campylobacterales</taxon>
        <taxon>Helicobacteraceae</taxon>
        <taxon>Helicobacter</taxon>
    </lineage>
</organism>
<gene>
    <name evidence="2" type="ordered locus">HMU01230</name>
</gene>
<proteinExistence type="predicted"/>
<dbReference type="Gene3D" id="2.40.160.20">
    <property type="match status" value="1"/>
</dbReference>
<dbReference type="InterPro" id="IPR011250">
    <property type="entry name" value="OMP/PagP_B-barrel"/>
</dbReference>
<dbReference type="EMBL" id="FN555004">
    <property type="protein sequence ID" value="CBG39385.1"/>
    <property type="molecule type" value="Genomic_DNA"/>
</dbReference>
<dbReference type="KEGG" id="hms:HMU01230"/>
<dbReference type="Proteomes" id="UP000001522">
    <property type="component" value="Chromosome"/>
</dbReference>
<evidence type="ECO:0000313" key="3">
    <source>
        <dbReference type="Proteomes" id="UP000001522"/>
    </source>
</evidence>
<dbReference type="SUPFAM" id="SSF56925">
    <property type="entry name" value="OMPA-like"/>
    <property type="match status" value="1"/>
</dbReference>
<dbReference type="Pfam" id="PF01856">
    <property type="entry name" value="HP_OMP"/>
    <property type="match status" value="1"/>
</dbReference>
<dbReference type="PRINTS" id="PR01776">
    <property type="entry name" value="HPOMPFAMILY"/>
</dbReference>
<dbReference type="HOGENOM" id="CLU_1298362_0_0_7"/>